<evidence type="ECO:0000313" key="2">
    <source>
        <dbReference type="Proteomes" id="UP000005237"/>
    </source>
</evidence>
<dbReference type="AlphaFoldDB" id="A0A8R1INC5"/>
<dbReference type="Proteomes" id="UP000005237">
    <property type="component" value="Unassembled WGS sequence"/>
</dbReference>
<reference evidence="2" key="1">
    <citation type="submission" date="2010-08" db="EMBL/GenBank/DDBJ databases">
        <authorList>
            <consortium name="Caenorhabditis japonica Sequencing Consortium"/>
            <person name="Wilson R.K."/>
        </authorList>
    </citation>
    <scope>NUCLEOTIDE SEQUENCE [LARGE SCALE GENOMIC DNA]</scope>
    <source>
        <strain evidence="2">DF5081</strain>
    </source>
</reference>
<name>A0A8R1INC5_CAEJA</name>
<organism evidence="1 2">
    <name type="scientific">Caenorhabditis japonica</name>
    <dbReference type="NCBI Taxonomy" id="281687"/>
    <lineage>
        <taxon>Eukaryota</taxon>
        <taxon>Metazoa</taxon>
        <taxon>Ecdysozoa</taxon>
        <taxon>Nematoda</taxon>
        <taxon>Chromadorea</taxon>
        <taxon>Rhabditida</taxon>
        <taxon>Rhabditina</taxon>
        <taxon>Rhabditomorpha</taxon>
        <taxon>Rhabditoidea</taxon>
        <taxon>Rhabditidae</taxon>
        <taxon>Peloderinae</taxon>
        <taxon>Caenorhabditis</taxon>
    </lineage>
</organism>
<sequence length="52" mass="5796">SIQVNEEREISKVTTTTKTEVISTNTGSYQYKVTDRPLVITTCSFLNVSDPT</sequence>
<reference evidence="1" key="2">
    <citation type="submission" date="2022-06" db="UniProtKB">
        <authorList>
            <consortium name="EnsemblMetazoa"/>
        </authorList>
    </citation>
    <scope>IDENTIFICATION</scope>
    <source>
        <strain evidence="1">DF5081</strain>
    </source>
</reference>
<dbReference type="EnsemblMetazoa" id="CJA38492.1">
    <property type="protein sequence ID" value="CJA38492.1"/>
    <property type="gene ID" value="WBGene00214339"/>
</dbReference>
<evidence type="ECO:0000313" key="1">
    <source>
        <dbReference type="EnsemblMetazoa" id="CJA38492.1"/>
    </source>
</evidence>
<proteinExistence type="predicted"/>
<accession>A0A8R1INC5</accession>
<protein>
    <submittedName>
        <fullName evidence="1">Uncharacterized protein</fullName>
    </submittedName>
</protein>
<keyword evidence="2" id="KW-1185">Reference proteome</keyword>